<protein>
    <recommendedName>
        <fullName evidence="3">DUF3861 family protein</fullName>
    </recommendedName>
</protein>
<proteinExistence type="predicted"/>
<evidence type="ECO:0000313" key="2">
    <source>
        <dbReference type="Proteomes" id="UP001173578"/>
    </source>
</evidence>
<organism evidence="1 2">
    <name type="scientific">Empedobacter falsenii</name>
    <dbReference type="NCBI Taxonomy" id="343874"/>
    <lineage>
        <taxon>Bacteria</taxon>
        <taxon>Pseudomonadati</taxon>
        <taxon>Bacteroidota</taxon>
        <taxon>Flavobacteriia</taxon>
        <taxon>Flavobacteriales</taxon>
        <taxon>Weeksellaceae</taxon>
        <taxon>Empedobacter</taxon>
    </lineage>
</organism>
<reference evidence="1" key="2">
    <citation type="journal article" date="2022" name="Sci. Total Environ.">
        <title>Prevalence, transmission, and molecular epidemiology of tet(X)-positive bacteria among humans, animals, and environmental niches in China: An epidemiological, and genomic-based study.</title>
        <authorList>
            <person name="Dong N."/>
            <person name="Zeng Y."/>
            <person name="Cai C."/>
            <person name="Sun C."/>
            <person name="Lu J."/>
            <person name="Liu C."/>
            <person name="Zhou H."/>
            <person name="Sun Q."/>
            <person name="Shu L."/>
            <person name="Wang H."/>
            <person name="Wang Y."/>
            <person name="Wang S."/>
            <person name="Wu C."/>
            <person name="Chan E.W."/>
            <person name="Chen G."/>
            <person name="Shen Z."/>
            <person name="Chen S."/>
            <person name="Zhang R."/>
        </authorList>
    </citation>
    <scope>NUCLEOTIDE SEQUENCE</scope>
    <source>
        <strain evidence="1">210</strain>
    </source>
</reference>
<accession>A0AAW7DJ60</accession>
<comment type="caution">
    <text evidence="1">The sequence shown here is derived from an EMBL/GenBank/DDBJ whole genome shotgun (WGS) entry which is preliminary data.</text>
</comment>
<gene>
    <name evidence="1" type="ORF">HX095_05340</name>
</gene>
<dbReference type="Proteomes" id="UP001173578">
    <property type="component" value="Unassembled WGS sequence"/>
</dbReference>
<sequence>MSQNENPKSIKTEDLTALFHLSIKEDKDGKITSHIQFCGSKADVIPMIMQVFLAEPKAVKILKEGLKLTKEFKKEFPELVSSFEKLSKQKK</sequence>
<evidence type="ECO:0000313" key="1">
    <source>
        <dbReference type="EMBL" id="MDM1550632.1"/>
    </source>
</evidence>
<reference evidence="1" key="1">
    <citation type="submission" date="2020-06" db="EMBL/GenBank/DDBJ databases">
        <authorList>
            <person name="Dong N."/>
        </authorList>
    </citation>
    <scope>NUCLEOTIDE SEQUENCE</scope>
    <source>
        <strain evidence="1">210</strain>
    </source>
</reference>
<dbReference type="EMBL" id="JACALR010000002">
    <property type="protein sequence ID" value="MDM1550632.1"/>
    <property type="molecule type" value="Genomic_DNA"/>
</dbReference>
<evidence type="ECO:0008006" key="3">
    <source>
        <dbReference type="Google" id="ProtNLM"/>
    </source>
</evidence>
<dbReference type="RefSeq" id="WP_286485315.1">
    <property type="nucleotide sequence ID" value="NZ_JACALR010000002.1"/>
</dbReference>
<name>A0AAW7DJ60_9FLAO</name>
<dbReference type="AlphaFoldDB" id="A0AAW7DJ60"/>